<dbReference type="PROSITE" id="PS51304">
    <property type="entry name" value="GALECTIN"/>
    <property type="match status" value="1"/>
</dbReference>
<dbReference type="InterPro" id="IPR001079">
    <property type="entry name" value="Galectin_CRD"/>
</dbReference>
<evidence type="ECO:0000313" key="5">
    <source>
        <dbReference type="Proteomes" id="UP001283361"/>
    </source>
</evidence>
<dbReference type="GO" id="GO:0030246">
    <property type="term" value="F:carbohydrate binding"/>
    <property type="evidence" value="ECO:0007669"/>
    <property type="project" value="UniProtKB-UniRule"/>
</dbReference>
<dbReference type="InterPro" id="IPR044156">
    <property type="entry name" value="Galectin-like"/>
</dbReference>
<feature type="domain" description="Galectin" evidence="3">
    <location>
        <begin position="124"/>
        <end position="254"/>
    </location>
</feature>
<dbReference type="SMART" id="SM00908">
    <property type="entry name" value="Gal-bind_lectin"/>
    <property type="match status" value="1"/>
</dbReference>
<evidence type="ECO:0000256" key="2">
    <source>
        <dbReference type="RuleBase" id="RU102079"/>
    </source>
</evidence>
<sequence>MALSSFQLYDAARGLHSRSWVPLLATFSLISAQCDLTAGPGQMSGEVTATSCVEYIAVDMTVGRCALLCHFQVECFVAYTNSDDGVFRCILCEGVEAIDFTAVHENFYLGGRVLLENHGSVPSHRLSLAGGLSVGQVMVVKFVMWSDRTFFLLIQTNGHYAMLVEFRLYSRAIVRNSKLGWWGHEERSKPHFNFVAGQEVEIVYIVRQNDYMIYIDKLPFFTFQHRVTDLESIQYFEFAGSGSGGNLKSFSITS</sequence>
<dbReference type="Pfam" id="PF00337">
    <property type="entry name" value="Gal-bind_lectin"/>
    <property type="match status" value="1"/>
</dbReference>
<evidence type="ECO:0000259" key="3">
    <source>
        <dbReference type="PROSITE" id="PS51304"/>
    </source>
</evidence>
<organism evidence="4 5">
    <name type="scientific">Elysia crispata</name>
    <name type="common">lettuce slug</name>
    <dbReference type="NCBI Taxonomy" id="231223"/>
    <lineage>
        <taxon>Eukaryota</taxon>
        <taxon>Metazoa</taxon>
        <taxon>Spiralia</taxon>
        <taxon>Lophotrochozoa</taxon>
        <taxon>Mollusca</taxon>
        <taxon>Gastropoda</taxon>
        <taxon>Heterobranchia</taxon>
        <taxon>Euthyneura</taxon>
        <taxon>Panpulmonata</taxon>
        <taxon>Sacoglossa</taxon>
        <taxon>Placobranchoidea</taxon>
        <taxon>Plakobranchidae</taxon>
        <taxon>Elysia</taxon>
    </lineage>
</organism>
<dbReference type="AlphaFoldDB" id="A0AAE0XYL2"/>
<dbReference type="PANTHER" id="PTHR11346">
    <property type="entry name" value="GALECTIN"/>
    <property type="match status" value="1"/>
</dbReference>
<evidence type="ECO:0000256" key="1">
    <source>
        <dbReference type="ARBA" id="ARBA00022734"/>
    </source>
</evidence>
<dbReference type="PANTHER" id="PTHR11346:SF176">
    <property type="entry name" value="32 KDA BETA-GALACTOSIDE-BINDING LECTIN LEC-3"/>
    <property type="match status" value="1"/>
</dbReference>
<dbReference type="Gene3D" id="2.60.120.200">
    <property type="match status" value="1"/>
</dbReference>
<dbReference type="SUPFAM" id="SSF49899">
    <property type="entry name" value="Concanavalin A-like lectins/glucanases"/>
    <property type="match status" value="1"/>
</dbReference>
<keyword evidence="5" id="KW-1185">Reference proteome</keyword>
<comment type="caution">
    <text evidence="4">The sequence shown here is derived from an EMBL/GenBank/DDBJ whole genome shotgun (WGS) entry which is preliminary data.</text>
</comment>
<protein>
    <recommendedName>
        <fullName evidence="2">Galectin</fullName>
    </recommendedName>
</protein>
<dbReference type="Proteomes" id="UP001283361">
    <property type="component" value="Unassembled WGS sequence"/>
</dbReference>
<proteinExistence type="predicted"/>
<evidence type="ECO:0000313" key="4">
    <source>
        <dbReference type="EMBL" id="KAK3726245.1"/>
    </source>
</evidence>
<gene>
    <name evidence="4" type="ORF">RRG08_033409</name>
</gene>
<accession>A0AAE0XYL2</accession>
<reference evidence="4" key="1">
    <citation type="journal article" date="2023" name="G3 (Bethesda)">
        <title>A reference genome for the long-term kleptoplast-retaining sea slug Elysia crispata morphotype clarki.</title>
        <authorList>
            <person name="Eastman K.E."/>
            <person name="Pendleton A.L."/>
            <person name="Shaikh M.A."/>
            <person name="Suttiyut T."/>
            <person name="Ogas R."/>
            <person name="Tomko P."/>
            <person name="Gavelis G."/>
            <person name="Widhalm J.R."/>
            <person name="Wisecaver J.H."/>
        </authorList>
    </citation>
    <scope>NUCLEOTIDE SEQUENCE</scope>
    <source>
        <strain evidence="4">ECLA1</strain>
    </source>
</reference>
<dbReference type="CDD" id="cd00070">
    <property type="entry name" value="GLECT"/>
    <property type="match status" value="1"/>
</dbReference>
<dbReference type="EMBL" id="JAWDGP010007315">
    <property type="protein sequence ID" value="KAK3726245.1"/>
    <property type="molecule type" value="Genomic_DNA"/>
</dbReference>
<keyword evidence="1 2" id="KW-0430">Lectin</keyword>
<name>A0AAE0XYL2_9GAST</name>
<dbReference type="InterPro" id="IPR013320">
    <property type="entry name" value="ConA-like_dom_sf"/>
</dbReference>
<dbReference type="SMART" id="SM00276">
    <property type="entry name" value="GLECT"/>
    <property type="match status" value="1"/>
</dbReference>